<keyword evidence="4" id="KW-1185">Reference proteome</keyword>
<organism evidence="3 4">
    <name type="scientific">Silurus meridionalis</name>
    <name type="common">Southern catfish</name>
    <name type="synonym">Silurus soldatovi meridionalis</name>
    <dbReference type="NCBI Taxonomy" id="175797"/>
    <lineage>
        <taxon>Eukaryota</taxon>
        <taxon>Metazoa</taxon>
        <taxon>Chordata</taxon>
        <taxon>Craniata</taxon>
        <taxon>Vertebrata</taxon>
        <taxon>Euteleostomi</taxon>
        <taxon>Actinopterygii</taxon>
        <taxon>Neopterygii</taxon>
        <taxon>Teleostei</taxon>
        <taxon>Ostariophysi</taxon>
        <taxon>Siluriformes</taxon>
        <taxon>Siluridae</taxon>
        <taxon>Silurus</taxon>
    </lineage>
</organism>
<evidence type="ECO:0000256" key="1">
    <source>
        <dbReference type="SAM" id="MobiDB-lite"/>
    </source>
</evidence>
<feature type="transmembrane region" description="Helical" evidence="2">
    <location>
        <begin position="92"/>
        <end position="109"/>
    </location>
</feature>
<evidence type="ECO:0000256" key="2">
    <source>
        <dbReference type="SAM" id="Phobius"/>
    </source>
</evidence>
<feature type="compositionally biased region" description="Basic residues" evidence="1">
    <location>
        <begin position="1"/>
        <end position="12"/>
    </location>
</feature>
<protein>
    <recommendedName>
        <fullName evidence="5">Oxysterol-binding protein</fullName>
    </recommendedName>
</protein>
<comment type="caution">
    <text evidence="3">The sequence shown here is derived from an EMBL/GenBank/DDBJ whole genome shotgun (WGS) entry which is preliminary data.</text>
</comment>
<sequence length="110" mass="12527">VTGSKRKHKQHDKPKNPESGCSSPELEHLESSGSERQKSKLGNRGRKKLSDLCELQSAVESIKHTQDDICRSVSSLRNRVEDQSFFLTQRDYIIIIFLIGLQLCLSFILK</sequence>
<name>A0A8T0ANR1_SILME</name>
<accession>A0A8T0ANR1</accession>
<reference evidence="3" key="1">
    <citation type="submission" date="2020-08" db="EMBL/GenBank/DDBJ databases">
        <title>Chromosome-level assembly of Southern catfish (Silurus meridionalis) provides insights into visual adaptation to the nocturnal and benthic lifestyles.</title>
        <authorList>
            <person name="Zhang Y."/>
            <person name="Wang D."/>
            <person name="Peng Z."/>
        </authorList>
    </citation>
    <scope>NUCLEOTIDE SEQUENCE</scope>
    <source>
        <strain evidence="3">SWU-2019-XX</strain>
        <tissue evidence="3">Muscle</tissue>
    </source>
</reference>
<keyword evidence="2" id="KW-0472">Membrane</keyword>
<feature type="non-terminal residue" evidence="3">
    <location>
        <position position="1"/>
    </location>
</feature>
<feature type="region of interest" description="Disordered" evidence="1">
    <location>
        <begin position="1"/>
        <end position="47"/>
    </location>
</feature>
<feature type="compositionally biased region" description="Basic and acidic residues" evidence="1">
    <location>
        <begin position="25"/>
        <end position="38"/>
    </location>
</feature>
<proteinExistence type="predicted"/>
<dbReference type="EMBL" id="JABFDY010000018">
    <property type="protein sequence ID" value="KAF7693730.1"/>
    <property type="molecule type" value="Genomic_DNA"/>
</dbReference>
<evidence type="ECO:0000313" key="3">
    <source>
        <dbReference type="EMBL" id="KAF7693730.1"/>
    </source>
</evidence>
<evidence type="ECO:0008006" key="5">
    <source>
        <dbReference type="Google" id="ProtNLM"/>
    </source>
</evidence>
<gene>
    <name evidence="3" type="ORF">HF521_007483</name>
</gene>
<keyword evidence="2" id="KW-1133">Transmembrane helix</keyword>
<dbReference type="AlphaFoldDB" id="A0A8T0ANR1"/>
<dbReference type="Proteomes" id="UP000606274">
    <property type="component" value="Unassembled WGS sequence"/>
</dbReference>
<evidence type="ECO:0000313" key="4">
    <source>
        <dbReference type="Proteomes" id="UP000606274"/>
    </source>
</evidence>
<keyword evidence="2" id="KW-0812">Transmembrane</keyword>